<reference evidence="1 2" key="1">
    <citation type="submission" date="2022-12" db="EMBL/GenBank/DDBJ databases">
        <title>Metagenome assembled genome from gulf of manar.</title>
        <authorList>
            <person name="Kohli P."/>
            <person name="Pk S."/>
            <person name="Venkata Ramana C."/>
            <person name="Sasikala C."/>
        </authorList>
    </citation>
    <scope>NUCLEOTIDE SEQUENCE [LARGE SCALE GENOMIC DNA]</scope>
    <source>
        <strain evidence="1">JB008</strain>
    </source>
</reference>
<evidence type="ECO:0000313" key="2">
    <source>
        <dbReference type="Proteomes" id="UP001221217"/>
    </source>
</evidence>
<name>A0AAJ1IF11_9SPIO</name>
<organism evidence="1 2">
    <name type="scientific">Candidatus Thalassospirochaeta sargassi</name>
    <dbReference type="NCBI Taxonomy" id="3119039"/>
    <lineage>
        <taxon>Bacteria</taxon>
        <taxon>Pseudomonadati</taxon>
        <taxon>Spirochaetota</taxon>
        <taxon>Spirochaetia</taxon>
        <taxon>Spirochaetales</taxon>
        <taxon>Spirochaetaceae</taxon>
        <taxon>Candidatus Thalassospirochaeta</taxon>
    </lineage>
</organism>
<dbReference type="EMBL" id="JAQQAL010000040">
    <property type="protein sequence ID" value="MDC7228070.1"/>
    <property type="molecule type" value="Genomic_DNA"/>
</dbReference>
<sequence>MSIKNTQIFSIIDRISEHYHQNIANRYLRKAFSELTIESDTWEKIGKLTETSEYARLQGYSFNELYENIYAMAIFIKKVRNEIGGNIRFMIGAGQVSGNEKLLMDMAVINFDANLGLLADMVNELYMKTIELDRAEARGRAPIYTKISELNNIGKMLIGGV</sequence>
<protein>
    <submittedName>
        <fullName evidence="1">Uncharacterized protein</fullName>
    </submittedName>
</protein>
<evidence type="ECO:0000313" key="1">
    <source>
        <dbReference type="EMBL" id="MDC7228070.1"/>
    </source>
</evidence>
<accession>A0AAJ1IF11</accession>
<gene>
    <name evidence="1" type="ORF">PQJ61_15005</name>
</gene>
<dbReference type="Proteomes" id="UP001221217">
    <property type="component" value="Unassembled WGS sequence"/>
</dbReference>
<dbReference type="AlphaFoldDB" id="A0AAJ1IF11"/>
<proteinExistence type="predicted"/>
<comment type="caution">
    <text evidence="1">The sequence shown here is derived from an EMBL/GenBank/DDBJ whole genome shotgun (WGS) entry which is preliminary data.</text>
</comment>